<feature type="domain" description="GH3 middle" evidence="1">
    <location>
        <begin position="304"/>
        <end position="369"/>
    </location>
</feature>
<protein>
    <submittedName>
        <fullName evidence="3">GH3 auxin-responsive promoter family protein</fullName>
    </submittedName>
</protein>
<dbReference type="Pfam" id="PF23571">
    <property type="entry name" value="GH3_M"/>
    <property type="match status" value="1"/>
</dbReference>
<evidence type="ECO:0000313" key="4">
    <source>
        <dbReference type="Proteomes" id="UP001172083"/>
    </source>
</evidence>
<keyword evidence="4" id="KW-1185">Reference proteome</keyword>
<organism evidence="3 4">
    <name type="scientific">Agaribacillus aureus</name>
    <dbReference type="NCBI Taxonomy" id="3051825"/>
    <lineage>
        <taxon>Bacteria</taxon>
        <taxon>Pseudomonadati</taxon>
        <taxon>Bacteroidota</taxon>
        <taxon>Cytophagia</taxon>
        <taxon>Cytophagales</taxon>
        <taxon>Splendidivirgaceae</taxon>
        <taxon>Agaribacillus</taxon>
    </lineage>
</organism>
<dbReference type="InterPro" id="IPR004993">
    <property type="entry name" value="GH3"/>
</dbReference>
<accession>A0ABT8L2V6</accession>
<proteinExistence type="predicted"/>
<dbReference type="Proteomes" id="UP001172083">
    <property type="component" value="Unassembled WGS sequence"/>
</dbReference>
<comment type="caution">
    <text evidence="3">The sequence shown here is derived from an EMBL/GenBank/DDBJ whole genome shotgun (WGS) entry which is preliminary data.</text>
</comment>
<dbReference type="InterPro" id="IPR055378">
    <property type="entry name" value="GH3_C"/>
</dbReference>
<dbReference type="Pfam" id="PF03321">
    <property type="entry name" value="GH3"/>
    <property type="match status" value="1"/>
</dbReference>
<gene>
    <name evidence="3" type="ORF">QQ020_08370</name>
</gene>
<evidence type="ECO:0000259" key="1">
    <source>
        <dbReference type="Pfam" id="PF23571"/>
    </source>
</evidence>
<evidence type="ECO:0000313" key="3">
    <source>
        <dbReference type="EMBL" id="MDN5212063.1"/>
    </source>
</evidence>
<dbReference type="PANTHER" id="PTHR31901">
    <property type="entry name" value="GH3 DOMAIN-CONTAINING PROTEIN"/>
    <property type="match status" value="1"/>
</dbReference>
<evidence type="ECO:0000259" key="2">
    <source>
        <dbReference type="Pfam" id="PF23572"/>
    </source>
</evidence>
<dbReference type="PANTHER" id="PTHR31901:SF9">
    <property type="entry name" value="GH3 DOMAIN-CONTAINING PROTEIN"/>
    <property type="match status" value="1"/>
</dbReference>
<dbReference type="RefSeq" id="WP_346757388.1">
    <property type="nucleotide sequence ID" value="NZ_JAUJEB010000001.1"/>
</dbReference>
<dbReference type="EMBL" id="JAUJEB010000001">
    <property type="protein sequence ID" value="MDN5212063.1"/>
    <property type="molecule type" value="Genomic_DNA"/>
</dbReference>
<sequence>MPLLATLLKKGIRIRESLDQEYSSPFELQKLELKKLLITANLTEFGRKYSFSEVLDEFRSYRRYDFYEKFKEKVPTYNYNKIYNEWWYKNREGKLNVCWPGRVKYFALSSGTSEASSKYIPITKDMIKAVRKTSIRQILTLSKYDLPDKLFNSGILMLGGSTHLNYNGTYFEGDLSGITASQLPFWFQHFYKPGKKISQNTDWNAKLDEITLNAKDWDIGVIVGVPAWIQILLEKIIDFYGVNTIHDIWPNLMIYVHGGVSFHPYKKGFEKLFARPLKYIETYLASEGFIAFQAFPDKSSMRLVLNNDIFYEFIPFNDENFDQEGELVDKPQTLMIDQVEVGKEYALLLSTCAGTWRYLIGDVIKFKSVEDCEIVITGRTKHFLSLCGEHLSVENMNRAIELVADELNINIKEFSVAGIPHHTLFAHHWYIGTDDEVSAVRLKERIDHHLKILNDDYCVERSAALKEVFVDVLSPKCFYNWLKLQGKEGGQNKFPRVLKKVQLEKWKCFLESETSIDLR</sequence>
<dbReference type="InterPro" id="IPR055377">
    <property type="entry name" value="GH3_M"/>
</dbReference>
<dbReference type="Pfam" id="PF23572">
    <property type="entry name" value="GH3_C"/>
    <property type="match status" value="1"/>
</dbReference>
<name>A0ABT8L2V6_9BACT</name>
<feature type="domain" description="GH3 C-terminal" evidence="2">
    <location>
        <begin position="395"/>
        <end position="500"/>
    </location>
</feature>
<reference evidence="3" key="1">
    <citation type="submission" date="2023-06" db="EMBL/GenBank/DDBJ databases">
        <title>Genomic of Agaribacillus aureum.</title>
        <authorList>
            <person name="Wang G."/>
        </authorList>
    </citation>
    <scope>NUCLEOTIDE SEQUENCE</scope>
    <source>
        <strain evidence="3">BMA12</strain>
    </source>
</reference>